<keyword evidence="1" id="KW-0489">Methyltransferase</keyword>
<comment type="caution">
    <text evidence="3">The sequence shown here is derived from an EMBL/GenBank/DDBJ whole genome shotgun (WGS) entry which is preliminary data.</text>
</comment>
<gene>
    <name evidence="3" type="ORF">MYCIT1_LOCUS11434</name>
</gene>
<dbReference type="EMBL" id="CAVNYO010000138">
    <property type="protein sequence ID" value="CAK5268303.1"/>
    <property type="molecule type" value="Genomic_DNA"/>
</dbReference>
<dbReference type="PANTHER" id="PTHR13393:SF0">
    <property type="entry name" value="RNA N6-ADENOSINE-METHYLTRANSFERASE METTL16"/>
    <property type="match status" value="1"/>
</dbReference>
<dbReference type="AlphaFoldDB" id="A0AAD2H2M5"/>
<name>A0AAD2H2M5_9AGAR</name>
<dbReference type="GO" id="GO:0005634">
    <property type="term" value="C:nucleus"/>
    <property type="evidence" value="ECO:0007669"/>
    <property type="project" value="TreeGrafter"/>
</dbReference>
<accession>A0AAD2H2M5</accession>
<evidence type="ECO:0000313" key="3">
    <source>
        <dbReference type="EMBL" id="CAK5268303.1"/>
    </source>
</evidence>
<dbReference type="InterPro" id="IPR010286">
    <property type="entry name" value="METTL16/RlmF"/>
</dbReference>
<reference evidence="3" key="1">
    <citation type="submission" date="2023-11" db="EMBL/GenBank/DDBJ databases">
        <authorList>
            <person name="De Vega J J."/>
            <person name="De Vega J J."/>
        </authorList>
    </citation>
    <scope>NUCLEOTIDE SEQUENCE</scope>
</reference>
<evidence type="ECO:0000256" key="1">
    <source>
        <dbReference type="ARBA" id="ARBA00022603"/>
    </source>
</evidence>
<organism evidence="3 4">
    <name type="scientific">Mycena citricolor</name>
    <dbReference type="NCBI Taxonomy" id="2018698"/>
    <lineage>
        <taxon>Eukaryota</taxon>
        <taxon>Fungi</taxon>
        <taxon>Dikarya</taxon>
        <taxon>Basidiomycota</taxon>
        <taxon>Agaricomycotina</taxon>
        <taxon>Agaricomycetes</taxon>
        <taxon>Agaricomycetidae</taxon>
        <taxon>Agaricales</taxon>
        <taxon>Marasmiineae</taxon>
        <taxon>Mycenaceae</taxon>
        <taxon>Mycena</taxon>
    </lineage>
</organism>
<dbReference type="Gene3D" id="3.40.50.150">
    <property type="entry name" value="Vaccinia Virus protein VP39"/>
    <property type="match status" value="2"/>
</dbReference>
<proteinExistence type="predicted"/>
<protein>
    <submittedName>
        <fullName evidence="3">Uncharacterized protein</fullName>
    </submittedName>
</protein>
<dbReference type="Proteomes" id="UP001295794">
    <property type="component" value="Unassembled WGS sequence"/>
</dbReference>
<evidence type="ECO:0000256" key="2">
    <source>
        <dbReference type="ARBA" id="ARBA00022679"/>
    </source>
</evidence>
<dbReference type="GO" id="GO:0008168">
    <property type="term" value="F:methyltransferase activity"/>
    <property type="evidence" value="ECO:0007669"/>
    <property type="project" value="UniProtKB-KW"/>
</dbReference>
<dbReference type="PANTHER" id="PTHR13393">
    <property type="entry name" value="SAM-DEPENDENT METHYLTRANSFERASE"/>
    <property type="match status" value="1"/>
</dbReference>
<evidence type="ECO:0000313" key="4">
    <source>
        <dbReference type="Proteomes" id="UP001295794"/>
    </source>
</evidence>
<dbReference type="GO" id="GO:0070475">
    <property type="term" value="P:rRNA base methylation"/>
    <property type="evidence" value="ECO:0007669"/>
    <property type="project" value="TreeGrafter"/>
</dbReference>
<keyword evidence="4" id="KW-1185">Reference proteome</keyword>
<sequence length="420" mass="47084">MHTRNPYATPPDFLVLSKGCPSLESSLIRVGDTWTIDFKNEQSQRRLTEAILHRDFRLSVHLPLDRLCPPVCSVAEAIPPSSADRAQNKLRVVDRRHHERLWVCGAGGLRDGYWYRRVCYIPTSRVSDEYDVVLRCNRQVHPQLSDKPLIYWSFLADVDPVSIASALSNVTQNELGSRIQIIPTTPNARVYAWLHDNPEACVKFTMCNPPFYSSHEDVLASAVAKEFQPHAVCTGADVEMITPGGEVAFVRRMLSESVQLQERCCWYTSMLGKMSSLADIVAALRSLNTISRISNAQLQNLMPARNVLRQPLQHSPSADDLSAILSAIEDIGVEREPDDNAFSVRATRVTWSRTARRKKKQNIIVEPAPTMTPILVCRLRLVGLVLESQWVTGRSRLVFEGFTSHVGRKLAKGDQSEGAS</sequence>
<dbReference type="Pfam" id="PF05971">
    <property type="entry name" value="Methyltransf_10"/>
    <property type="match status" value="2"/>
</dbReference>
<dbReference type="InterPro" id="IPR029063">
    <property type="entry name" value="SAM-dependent_MTases_sf"/>
</dbReference>
<keyword evidence="2" id="KW-0808">Transferase</keyword>